<reference evidence="2" key="1">
    <citation type="submission" date="2021-05" db="EMBL/GenBank/DDBJ databases">
        <title>Genome of Sphingobium sp. strain.</title>
        <authorList>
            <person name="Fan R."/>
        </authorList>
    </citation>
    <scope>NUCLEOTIDE SEQUENCE</scope>
    <source>
        <strain evidence="2">H33</strain>
    </source>
</reference>
<evidence type="ECO:0000313" key="2">
    <source>
        <dbReference type="EMBL" id="MBT2187291.1"/>
    </source>
</evidence>
<protein>
    <submittedName>
        <fullName evidence="2">ABC transporter substrate-binding protein</fullName>
    </submittedName>
</protein>
<dbReference type="Pfam" id="PF09084">
    <property type="entry name" value="NMT1"/>
    <property type="match status" value="1"/>
</dbReference>
<gene>
    <name evidence="2" type="ORF">KK488_10080</name>
</gene>
<sequence>MATAGCASRAVQPRATPGDLRFSAHAVIEAAPVHYAIRHLAAARPEIPNGAIPSLYQVPESAAADLAGHADTQALRHSLTHPDLRIILTITEGQYRIVGKRSARIRSVADLRGRKIATVRDSSAAFYLHTALATAGMTDADVEIVPLPLPPKDSARLLLDGGADALVLWDPEPESAIEQLGGDAVILQPDTRYRELYNLHATAAKLADPASRAKIVRFVARLVEASEHMRRDPADAIILAAQATGYPEKLVRAAWPHQSFPATLSADLLDTLVSEEAWLAARDGRTPRTRENLARLIDPSIEAEARALSRRKE</sequence>
<name>A0A9X1IRB1_9SPHN</name>
<dbReference type="PANTHER" id="PTHR30024">
    <property type="entry name" value="ALIPHATIC SULFONATES-BINDING PROTEIN-RELATED"/>
    <property type="match status" value="1"/>
</dbReference>
<dbReference type="Proteomes" id="UP001138757">
    <property type="component" value="Unassembled WGS sequence"/>
</dbReference>
<organism evidence="2 3">
    <name type="scientific">Sphingobium nicotianae</name>
    <dbReference type="NCBI Taxonomy" id="2782607"/>
    <lineage>
        <taxon>Bacteria</taxon>
        <taxon>Pseudomonadati</taxon>
        <taxon>Pseudomonadota</taxon>
        <taxon>Alphaproteobacteria</taxon>
        <taxon>Sphingomonadales</taxon>
        <taxon>Sphingomonadaceae</taxon>
        <taxon>Sphingobium</taxon>
    </lineage>
</organism>
<dbReference type="PANTHER" id="PTHR30024:SF42">
    <property type="entry name" value="ALIPHATIC SULFONATES-BINDING PROTEIN-RELATED"/>
    <property type="match status" value="1"/>
</dbReference>
<keyword evidence="3" id="KW-1185">Reference proteome</keyword>
<dbReference type="Gene3D" id="3.40.190.10">
    <property type="entry name" value="Periplasmic binding protein-like II"/>
    <property type="match status" value="2"/>
</dbReference>
<feature type="domain" description="SsuA/THI5-like" evidence="1">
    <location>
        <begin position="64"/>
        <end position="236"/>
    </location>
</feature>
<dbReference type="AlphaFoldDB" id="A0A9X1IRB1"/>
<proteinExistence type="predicted"/>
<accession>A0A9X1IRB1</accession>
<evidence type="ECO:0000313" key="3">
    <source>
        <dbReference type="Proteomes" id="UP001138757"/>
    </source>
</evidence>
<dbReference type="SUPFAM" id="SSF53850">
    <property type="entry name" value="Periplasmic binding protein-like II"/>
    <property type="match status" value="1"/>
</dbReference>
<dbReference type="EMBL" id="JAHGAW010000006">
    <property type="protein sequence ID" value="MBT2187291.1"/>
    <property type="molecule type" value="Genomic_DNA"/>
</dbReference>
<evidence type="ECO:0000259" key="1">
    <source>
        <dbReference type="Pfam" id="PF09084"/>
    </source>
</evidence>
<dbReference type="InterPro" id="IPR015168">
    <property type="entry name" value="SsuA/THI5"/>
</dbReference>
<comment type="caution">
    <text evidence="2">The sequence shown here is derived from an EMBL/GenBank/DDBJ whole genome shotgun (WGS) entry which is preliminary data.</text>
</comment>